<dbReference type="Gene3D" id="2.60.40.10">
    <property type="entry name" value="Immunoglobulins"/>
    <property type="match status" value="1"/>
</dbReference>
<evidence type="ECO:0000313" key="2">
    <source>
        <dbReference type="EMBL" id="MUP05575.1"/>
    </source>
</evidence>
<evidence type="ECO:0000313" key="3">
    <source>
        <dbReference type="Proteomes" id="UP000175993"/>
    </source>
</evidence>
<protein>
    <submittedName>
        <fullName evidence="2">Fimbria/pilus periplasmic chaperone</fullName>
    </submittedName>
</protein>
<dbReference type="InterPro" id="IPR008962">
    <property type="entry name" value="PapD-like_sf"/>
</dbReference>
<accession>A0ABD6G8J2</accession>
<proteinExistence type="predicted"/>
<dbReference type="PANTHER" id="PTHR30251:SF4">
    <property type="entry name" value="SLR1668 PROTEIN"/>
    <property type="match status" value="1"/>
</dbReference>
<evidence type="ECO:0000259" key="1">
    <source>
        <dbReference type="Pfam" id="PF00345"/>
    </source>
</evidence>
<dbReference type="InterPro" id="IPR050643">
    <property type="entry name" value="Periplasmic_pilus_chap"/>
</dbReference>
<name>A0ABD6G8J2_AGRVI</name>
<comment type="caution">
    <text evidence="2">The sequence shown here is derived from an EMBL/GenBank/DDBJ whole genome shotgun (WGS) entry which is preliminary data.</text>
</comment>
<gene>
    <name evidence="2" type="ORF">BBI04_012230</name>
</gene>
<dbReference type="SUPFAM" id="SSF49354">
    <property type="entry name" value="PapD-like"/>
    <property type="match status" value="1"/>
</dbReference>
<feature type="domain" description="Pili assembly chaperone N-terminal" evidence="1">
    <location>
        <begin position="4"/>
        <end position="111"/>
    </location>
</feature>
<organism evidence="2 3">
    <name type="scientific">Agrobacterium vitis</name>
    <name type="common">Rhizobium vitis</name>
    <dbReference type="NCBI Taxonomy" id="373"/>
    <lineage>
        <taxon>Bacteria</taxon>
        <taxon>Pseudomonadati</taxon>
        <taxon>Pseudomonadota</taxon>
        <taxon>Alphaproteobacteria</taxon>
        <taxon>Hyphomicrobiales</taxon>
        <taxon>Rhizobiaceae</taxon>
        <taxon>Rhizobium/Agrobacterium group</taxon>
        <taxon>Agrobacterium</taxon>
    </lineage>
</organism>
<dbReference type="InterPro" id="IPR013783">
    <property type="entry name" value="Ig-like_fold"/>
</dbReference>
<reference evidence="2 3" key="1">
    <citation type="submission" date="2019-11" db="EMBL/GenBank/DDBJ databases">
        <title>Whole-genome sequencing of Allorhizobium vitis.</title>
        <authorList>
            <person name="Gan H.M."/>
            <person name="Savka M.A."/>
        </authorList>
    </citation>
    <scope>NUCLEOTIDE SEQUENCE [LARGE SCALE GENOMIC DNA]</scope>
    <source>
        <strain evidence="2 3">AB4</strain>
    </source>
</reference>
<sequence length="207" mass="22372">MIIELPAPMATSSLRLWNEASKPINVQVRIFRWVQKDGTDALLPAEGVVISPPIAALAPNGQNLVRIVRTSKQPVIGEESYRLLVDELPPPNRQAATVAMVVRHSIPLFFHGQQATPASVTWSVNTAPGGYRITAINKGHKRMKVFNLTMTGDGKQIARRDGLLGYVLGGSTASWILPSSQGAKSSIMIYGESEAGKFNAKAEFKPG</sequence>
<dbReference type="AlphaFoldDB" id="A0ABD6G8J2"/>
<dbReference type="PANTHER" id="PTHR30251">
    <property type="entry name" value="PILUS ASSEMBLY CHAPERONE"/>
    <property type="match status" value="1"/>
</dbReference>
<dbReference type="EMBL" id="MBEV02000005">
    <property type="protein sequence ID" value="MUP05575.1"/>
    <property type="molecule type" value="Genomic_DNA"/>
</dbReference>
<dbReference type="Proteomes" id="UP000175993">
    <property type="component" value="Unassembled WGS sequence"/>
</dbReference>
<dbReference type="Pfam" id="PF00345">
    <property type="entry name" value="PapD_N"/>
    <property type="match status" value="1"/>
</dbReference>
<dbReference type="InterPro" id="IPR016147">
    <property type="entry name" value="Pili_assmbl_chaperone_N"/>
</dbReference>